<protein>
    <submittedName>
        <fullName evidence="1">Uncharacterized protein</fullName>
    </submittedName>
</protein>
<gene>
    <name evidence="1" type="ORF">BD289DRAFT_443682</name>
</gene>
<proteinExistence type="predicted"/>
<dbReference type="AlphaFoldDB" id="A0A2T2ZWP0"/>
<reference evidence="1 2" key="1">
    <citation type="journal article" date="2018" name="Mycol. Prog.">
        <title>Coniella lustricola, a new species from submerged detritus.</title>
        <authorList>
            <person name="Raudabaugh D.B."/>
            <person name="Iturriaga T."/>
            <person name="Carver A."/>
            <person name="Mondo S."/>
            <person name="Pangilinan J."/>
            <person name="Lipzen A."/>
            <person name="He G."/>
            <person name="Amirebrahimi M."/>
            <person name="Grigoriev I.V."/>
            <person name="Miller A.N."/>
        </authorList>
    </citation>
    <scope>NUCLEOTIDE SEQUENCE [LARGE SCALE GENOMIC DNA]</scope>
    <source>
        <strain evidence="1 2">B22-T-1</strain>
    </source>
</reference>
<dbReference type="Proteomes" id="UP000241462">
    <property type="component" value="Unassembled WGS sequence"/>
</dbReference>
<accession>A0A2T2ZWP0</accession>
<name>A0A2T2ZWP0_9PEZI</name>
<keyword evidence="2" id="KW-1185">Reference proteome</keyword>
<dbReference type="EMBL" id="KZ678600">
    <property type="protein sequence ID" value="PSR78553.1"/>
    <property type="molecule type" value="Genomic_DNA"/>
</dbReference>
<sequence>MTYNKCLSTSFETLQSACNCRRGEFPFPWGCPTLRAQGHEQTVCARLFAIFKNEHMRTQCCSRVQINRQLSASCMGLFSLSIGVQSGFLWHDFLSLACLASRERKTALTLRHCKRPPSIKRQGVVSPFIEARSSLDRIYVSVRTTSAAPRRTRQRGRG</sequence>
<evidence type="ECO:0000313" key="1">
    <source>
        <dbReference type="EMBL" id="PSR78553.1"/>
    </source>
</evidence>
<organism evidence="1 2">
    <name type="scientific">Coniella lustricola</name>
    <dbReference type="NCBI Taxonomy" id="2025994"/>
    <lineage>
        <taxon>Eukaryota</taxon>
        <taxon>Fungi</taxon>
        <taxon>Dikarya</taxon>
        <taxon>Ascomycota</taxon>
        <taxon>Pezizomycotina</taxon>
        <taxon>Sordariomycetes</taxon>
        <taxon>Sordariomycetidae</taxon>
        <taxon>Diaporthales</taxon>
        <taxon>Schizoparmaceae</taxon>
        <taxon>Coniella</taxon>
    </lineage>
</organism>
<evidence type="ECO:0000313" key="2">
    <source>
        <dbReference type="Proteomes" id="UP000241462"/>
    </source>
</evidence>
<dbReference type="InParanoid" id="A0A2T2ZWP0"/>